<organism evidence="1 2">
    <name type="scientific">Trametes cubensis</name>
    <dbReference type="NCBI Taxonomy" id="1111947"/>
    <lineage>
        <taxon>Eukaryota</taxon>
        <taxon>Fungi</taxon>
        <taxon>Dikarya</taxon>
        <taxon>Basidiomycota</taxon>
        <taxon>Agaricomycotina</taxon>
        <taxon>Agaricomycetes</taxon>
        <taxon>Polyporales</taxon>
        <taxon>Polyporaceae</taxon>
        <taxon>Trametes</taxon>
    </lineage>
</organism>
<evidence type="ECO:0000313" key="1">
    <source>
        <dbReference type="EMBL" id="KAJ8482527.1"/>
    </source>
</evidence>
<proteinExistence type="predicted"/>
<sequence>MPLHRALITIRKQTLQRRQRRRGQTTFYDLPITVVKLIFLFACTDGGRTACSLALVSKVIHAIAFPTRFHSVSLTSGLTRKLQQFIGTFEAVCRRAAQQQGSRPVVRHLCLTVSLASEERRDGVAFIYRSSRGELAICNPTVELQAIYENALKSLFRRVGTSQLESLAIIGDESWGRGGDSDLTIECPEGFPKLHSLAFTGVRKPPFIPTRLPALRRLLMAPRNEARVDFKWWARCAPGLEELQVMTKGPVQEDMMFLPSLKTLLCKQSVVFAVRCDSHCPYRIHPSIAQRGRRDPSHDSSPWPELHRLSFGYHARLTRDRMDASPADRTAYVTRVGELSSFFATLSPGGPLVCFTPSSELKDSLMSVQELDRKDASGQNAYMRVDWELRLNGHKGLSIREFDYWRMDSRRQDRADDPSAPRDQMAIYRRLCEFTM</sequence>
<name>A0AAD7XC83_9APHY</name>
<accession>A0AAD7XC83</accession>
<dbReference type="EMBL" id="JAPEVG010000112">
    <property type="protein sequence ID" value="KAJ8482527.1"/>
    <property type="molecule type" value="Genomic_DNA"/>
</dbReference>
<dbReference type="Proteomes" id="UP001215151">
    <property type="component" value="Unassembled WGS sequence"/>
</dbReference>
<evidence type="ECO:0000313" key="2">
    <source>
        <dbReference type="Proteomes" id="UP001215151"/>
    </source>
</evidence>
<protein>
    <submittedName>
        <fullName evidence="1">Uncharacterized protein</fullName>
    </submittedName>
</protein>
<comment type="caution">
    <text evidence="1">The sequence shown here is derived from an EMBL/GenBank/DDBJ whole genome shotgun (WGS) entry which is preliminary data.</text>
</comment>
<reference evidence="1" key="1">
    <citation type="submission" date="2022-11" db="EMBL/GenBank/DDBJ databases">
        <title>Genome Sequence of Cubamyces cubensis.</title>
        <authorList>
            <person name="Buettner E."/>
        </authorList>
    </citation>
    <scope>NUCLEOTIDE SEQUENCE</scope>
    <source>
        <strain evidence="1">MPL-01</strain>
    </source>
</reference>
<dbReference type="AlphaFoldDB" id="A0AAD7XC83"/>
<keyword evidence="2" id="KW-1185">Reference proteome</keyword>
<gene>
    <name evidence="1" type="ORF">ONZ51_g5300</name>
</gene>